<feature type="active site" description="Proton donor" evidence="8">
    <location>
        <position position="492"/>
    </location>
</feature>
<organism evidence="14 17">
    <name type="scientific">Pseudoduganella albidiflava</name>
    <dbReference type="NCBI Taxonomy" id="321983"/>
    <lineage>
        <taxon>Bacteria</taxon>
        <taxon>Pseudomonadati</taxon>
        <taxon>Pseudomonadota</taxon>
        <taxon>Betaproteobacteria</taxon>
        <taxon>Burkholderiales</taxon>
        <taxon>Oxalobacteraceae</taxon>
        <taxon>Telluria group</taxon>
        <taxon>Pseudoduganella</taxon>
    </lineage>
</organism>
<dbReference type="Gene3D" id="2.60.120.260">
    <property type="entry name" value="Galactose-binding domain-like"/>
    <property type="match status" value="1"/>
</dbReference>
<dbReference type="Gene3D" id="2.60.40.10">
    <property type="entry name" value="Immunoglobulins"/>
    <property type="match status" value="1"/>
</dbReference>
<dbReference type="PANTHER" id="PTHR33794:SF1">
    <property type="entry name" value="BACILLOLYSIN"/>
    <property type="match status" value="1"/>
</dbReference>
<dbReference type="Gene3D" id="3.10.170.10">
    <property type="match status" value="1"/>
</dbReference>
<dbReference type="InterPro" id="IPR001570">
    <property type="entry name" value="Peptidase_M4_C_domain"/>
</dbReference>
<dbReference type="SUPFAM" id="SSF48726">
    <property type="entry name" value="Immunoglobulin"/>
    <property type="match status" value="1"/>
</dbReference>
<evidence type="ECO:0000256" key="2">
    <source>
        <dbReference type="ARBA" id="ARBA00022670"/>
    </source>
</evidence>
<dbReference type="InterPro" id="IPR013783">
    <property type="entry name" value="Ig-like_fold"/>
</dbReference>
<keyword evidence="2" id="KW-0645">Protease</keyword>
<keyword evidence="3" id="KW-0479">Metal-binding</keyword>
<dbReference type="RefSeq" id="WP_131143876.1">
    <property type="nucleotide sequence ID" value="NZ_BMWV01000016.1"/>
</dbReference>
<accession>A0A411WSF9</accession>
<evidence type="ECO:0000313" key="17">
    <source>
        <dbReference type="Proteomes" id="UP000628442"/>
    </source>
</evidence>
<proteinExistence type="inferred from homology"/>
<reference evidence="14" key="1">
    <citation type="journal article" date="2014" name="Int. J. Syst. Evol. Microbiol.">
        <title>Complete genome sequence of Corynebacterium casei LMG S-19264T (=DSM 44701T), isolated from a smear-ripened cheese.</title>
        <authorList>
            <consortium name="US DOE Joint Genome Institute (JGI-PGF)"/>
            <person name="Walter F."/>
            <person name="Albersmeier A."/>
            <person name="Kalinowski J."/>
            <person name="Ruckert C."/>
        </authorList>
    </citation>
    <scope>NUCLEOTIDE SEQUENCE</scope>
    <source>
        <strain evidence="14">KCTC 12343</strain>
    </source>
</reference>
<keyword evidence="16" id="KW-1185">Reference proteome</keyword>
<dbReference type="GO" id="GO:0006508">
    <property type="term" value="P:proteolysis"/>
    <property type="evidence" value="ECO:0007669"/>
    <property type="project" value="UniProtKB-KW"/>
</dbReference>
<keyword evidence="6" id="KW-0862">Zinc</keyword>
<feature type="domain" description="Peptidase M4 C-terminal" evidence="12">
    <location>
        <begin position="410"/>
        <end position="589"/>
    </location>
</feature>
<feature type="signal peptide" evidence="10">
    <location>
        <begin position="1"/>
        <end position="22"/>
    </location>
</feature>
<evidence type="ECO:0000313" key="14">
    <source>
        <dbReference type="EMBL" id="GGY62595.1"/>
    </source>
</evidence>
<dbReference type="Proteomes" id="UP000292307">
    <property type="component" value="Chromosome"/>
</dbReference>
<reference evidence="14" key="3">
    <citation type="submission" date="2022-12" db="EMBL/GenBank/DDBJ databases">
        <authorList>
            <person name="Sun Q."/>
            <person name="Kim S."/>
        </authorList>
    </citation>
    <scope>NUCLEOTIDE SEQUENCE</scope>
    <source>
        <strain evidence="14">KCTC 12343</strain>
    </source>
</reference>
<protein>
    <submittedName>
        <fullName evidence="15">M4 family peptidase</fullName>
    </submittedName>
    <submittedName>
        <fullName evidence="14">Zinc metalloprotease</fullName>
    </submittedName>
</protein>
<evidence type="ECO:0000256" key="5">
    <source>
        <dbReference type="ARBA" id="ARBA00022801"/>
    </source>
</evidence>
<evidence type="ECO:0000256" key="3">
    <source>
        <dbReference type="ARBA" id="ARBA00022723"/>
    </source>
</evidence>
<dbReference type="InterPro" id="IPR013856">
    <property type="entry name" value="Peptidase_M4_domain"/>
</dbReference>
<evidence type="ECO:0000256" key="10">
    <source>
        <dbReference type="SAM" id="SignalP"/>
    </source>
</evidence>
<evidence type="ECO:0000313" key="16">
    <source>
        <dbReference type="Proteomes" id="UP000292307"/>
    </source>
</evidence>
<dbReference type="PANTHER" id="PTHR33794">
    <property type="entry name" value="BACILLOLYSIN"/>
    <property type="match status" value="1"/>
</dbReference>
<evidence type="ECO:0000256" key="7">
    <source>
        <dbReference type="ARBA" id="ARBA00023049"/>
    </source>
</evidence>
<evidence type="ECO:0000256" key="6">
    <source>
        <dbReference type="ARBA" id="ARBA00022833"/>
    </source>
</evidence>
<evidence type="ECO:0000259" key="11">
    <source>
        <dbReference type="Pfam" id="PF01447"/>
    </source>
</evidence>
<evidence type="ECO:0000256" key="8">
    <source>
        <dbReference type="PIRSR" id="PIRSR623612-1"/>
    </source>
</evidence>
<evidence type="ECO:0000256" key="4">
    <source>
        <dbReference type="ARBA" id="ARBA00022729"/>
    </source>
</evidence>
<dbReference type="CDD" id="cd09597">
    <property type="entry name" value="M4_TLP"/>
    <property type="match status" value="1"/>
</dbReference>
<gene>
    <name evidence="15" type="ORF">EYF70_01855</name>
    <name evidence="14" type="ORF">GCM10007387_51250</name>
</gene>
<dbReference type="InterPro" id="IPR023612">
    <property type="entry name" value="Peptidase_M4"/>
</dbReference>
<dbReference type="GO" id="GO:0046872">
    <property type="term" value="F:metal ion binding"/>
    <property type="evidence" value="ECO:0007669"/>
    <property type="project" value="UniProtKB-KW"/>
</dbReference>
<evidence type="ECO:0000259" key="13">
    <source>
        <dbReference type="Pfam" id="PF07504"/>
    </source>
</evidence>
<evidence type="ECO:0000259" key="12">
    <source>
        <dbReference type="Pfam" id="PF02868"/>
    </source>
</evidence>
<evidence type="ECO:0000313" key="15">
    <source>
        <dbReference type="EMBL" id="QBH99724.1"/>
    </source>
</evidence>
<dbReference type="Proteomes" id="UP000628442">
    <property type="component" value="Unassembled WGS sequence"/>
</dbReference>
<dbReference type="EMBL" id="BMWV01000016">
    <property type="protein sequence ID" value="GGY62595.1"/>
    <property type="molecule type" value="Genomic_DNA"/>
</dbReference>
<dbReference type="Pfam" id="PF02868">
    <property type="entry name" value="Peptidase_M4_C"/>
    <property type="match status" value="1"/>
</dbReference>
<reference evidence="15 16" key="2">
    <citation type="submission" date="2019-02" db="EMBL/GenBank/DDBJ databases">
        <title>Draft Genome Sequences of Six Type Strains of the Genus Massilia.</title>
        <authorList>
            <person name="Miess H."/>
            <person name="Frediansyhah A."/>
            <person name="Gross H."/>
        </authorList>
    </citation>
    <scope>NUCLEOTIDE SEQUENCE [LARGE SCALE GENOMIC DNA]</scope>
    <source>
        <strain evidence="15 16">DSM 17472</strain>
    </source>
</reference>
<dbReference type="EMBL" id="CP036401">
    <property type="protein sequence ID" value="QBH99724.1"/>
    <property type="molecule type" value="Genomic_DNA"/>
</dbReference>
<feature type="domain" description="Peptidase M4" evidence="11">
    <location>
        <begin position="243"/>
        <end position="407"/>
    </location>
</feature>
<keyword evidence="4 10" id="KW-0732">Signal</keyword>
<dbReference type="Gene3D" id="3.10.450.490">
    <property type="match status" value="1"/>
</dbReference>
<feature type="region of interest" description="Disordered" evidence="9">
    <location>
        <begin position="105"/>
        <end position="136"/>
    </location>
</feature>
<dbReference type="InterPro" id="IPR050728">
    <property type="entry name" value="Zinc_Metalloprotease_M4"/>
</dbReference>
<feature type="active site" evidence="8">
    <location>
        <position position="400"/>
    </location>
</feature>
<dbReference type="SUPFAM" id="SSF55486">
    <property type="entry name" value="Metalloproteases ('zincins'), catalytic domain"/>
    <property type="match status" value="1"/>
</dbReference>
<dbReference type="InterPro" id="IPR011096">
    <property type="entry name" value="FTP_domain"/>
</dbReference>
<evidence type="ECO:0000256" key="1">
    <source>
        <dbReference type="ARBA" id="ARBA00009388"/>
    </source>
</evidence>
<evidence type="ECO:0000256" key="9">
    <source>
        <dbReference type="SAM" id="MobiDB-lite"/>
    </source>
</evidence>
<dbReference type="AlphaFoldDB" id="A0A411WSF9"/>
<dbReference type="Pfam" id="PF07504">
    <property type="entry name" value="FTP"/>
    <property type="match status" value="1"/>
</dbReference>
<keyword evidence="7 14" id="KW-0482">Metalloprotease</keyword>
<feature type="chain" id="PRO_5044601509" evidence="10">
    <location>
        <begin position="23"/>
        <end position="850"/>
    </location>
</feature>
<sequence>MNLRLSILAAAIAILPFGGAAAQSRGILPDSLMAAPAQEMTAAARAGLENRLASRRAAAGLDEDHGFKVGRQHPGTQGTRIVRAQHTWKGLRVFGSESVVVTDDDGEIVSESASSRREGLDGSRATAASAQPAPDVTPAISKEDAIASVVRRVAPVGKHRWKPEAELLIYPVMKTVRVPGAEKKSEAALNALDVEEVVERYALAYLVQTRMAVNKKLVYRDSIVDAHTGELIAEWDALQTVAGTGKSQYNGTVPINTTLSGSTYQMLDGSRGTGGRYGGMAITNANHSPETNPNPGSIYTNTTNTWGDGQQYINGGSTTNANGQTAAVNALWGLMNTYDAMKNVLGWQSLDGNDTSTYIAVHVDNQYDNAFFEPGCKCMYIGDGGSTFYNLGSIDVIGHEMHHGVTDATSNLIYSGESGGLNESSSDIGGEMTEAYARAGGTGSVIPATGNDWVMGREISRSGQPLRYLYKPSKDGSSPNAWTSSLKNLNVHYSSGPNNRMFYFLSQGSNATSSSEYYSAYLTQQPLAMTGIGNDKAFRIWFKANTTKLTSSSNYADARAKMIASAEELYGTGSREAIAVKRAYAAINVGTDVAESGGAGTVLAIATQPAGMTVSAGGTARFTVAASGGTAPYSYRWYRNNALVSGATAATYSFTAQATDNGAVFKATVTDSASTPATVTSGNATLTVSGTGGGGTGSERVTNGGFESGATGWAGSTGAIGTFSGQTAYEGSRYAWLGGNGRTSTETLTQDISIPATATAASLTFALHIDTAESGSTVYDRLAVTVKNTSGTTLGTLATYSNANAAAGYQVRTFSLAAYKGQTVRLSFAATEDSSLQTSFVVDKVSVATQ</sequence>
<name>A0A411WSF9_9BURK</name>
<keyword evidence="5" id="KW-0378">Hydrolase</keyword>
<dbReference type="Gene3D" id="1.10.390.10">
    <property type="entry name" value="Neutral Protease Domain 2"/>
    <property type="match status" value="1"/>
</dbReference>
<dbReference type="PRINTS" id="PR00730">
    <property type="entry name" value="THERMOLYSIN"/>
</dbReference>
<dbReference type="InterPro" id="IPR027268">
    <property type="entry name" value="Peptidase_M4/M1_CTD_sf"/>
</dbReference>
<dbReference type="GO" id="GO:0004222">
    <property type="term" value="F:metalloendopeptidase activity"/>
    <property type="evidence" value="ECO:0007669"/>
    <property type="project" value="InterPro"/>
</dbReference>
<comment type="similarity">
    <text evidence="1">Belongs to the peptidase M4 family.</text>
</comment>
<dbReference type="Pfam" id="PF01447">
    <property type="entry name" value="Peptidase_M4"/>
    <property type="match status" value="1"/>
</dbReference>
<dbReference type="InterPro" id="IPR036179">
    <property type="entry name" value="Ig-like_dom_sf"/>
</dbReference>
<feature type="domain" description="FTP" evidence="13">
    <location>
        <begin position="67"/>
        <end position="110"/>
    </location>
</feature>
<dbReference type="OrthoDB" id="5378341at2"/>